<reference evidence="1 2" key="1">
    <citation type="submission" date="2019-08" db="EMBL/GenBank/DDBJ databases">
        <title>The genome of the soybean aphid Biotype 1, its phylome, world population structure and adaptation to the North American continent.</title>
        <authorList>
            <person name="Giordano R."/>
            <person name="Donthu R.K."/>
            <person name="Hernandez A.G."/>
            <person name="Wright C.L."/>
            <person name="Zimin A.V."/>
        </authorList>
    </citation>
    <scope>NUCLEOTIDE SEQUENCE [LARGE SCALE GENOMIC DNA]</scope>
    <source>
        <tissue evidence="1">Whole aphids</tissue>
    </source>
</reference>
<accession>A0A6G0U5E7</accession>
<gene>
    <name evidence="1" type="ORF">AGLY_001517</name>
</gene>
<proteinExistence type="predicted"/>
<evidence type="ECO:0000313" key="1">
    <source>
        <dbReference type="EMBL" id="KAE9544338.1"/>
    </source>
</evidence>
<comment type="caution">
    <text evidence="1">The sequence shown here is derived from an EMBL/GenBank/DDBJ whole genome shotgun (WGS) entry which is preliminary data.</text>
</comment>
<dbReference type="AlphaFoldDB" id="A0A6G0U5E7"/>
<sequence>MSKMAGIYSVSCPDLTVNHEWTIKKLNSVYKTKSLPNMPLFYDESEMKNIDTKTTGVSITFEIEEHDKKLSASCPNLAQNHEWTDQRLKSIKITKSLPNMALVYHEVEKGTKTTGVNITFEIEEHDKKLSASCPNLTQNHEWTDQRLKSIKITKSLPNMALVEKETKTTGVSITFEIEEHDKKLSASCPNLTQNHEWTDQRLKSIEITKSLPNMALIYHEVEKGTKTAGVKTLFL</sequence>
<evidence type="ECO:0000313" key="2">
    <source>
        <dbReference type="Proteomes" id="UP000475862"/>
    </source>
</evidence>
<dbReference type="EMBL" id="VYZN01000002">
    <property type="protein sequence ID" value="KAE9544338.1"/>
    <property type="molecule type" value="Genomic_DNA"/>
</dbReference>
<keyword evidence="2" id="KW-1185">Reference proteome</keyword>
<name>A0A6G0U5E7_APHGL</name>
<protein>
    <submittedName>
        <fullName evidence="1">Uncharacterized protein</fullName>
    </submittedName>
</protein>
<organism evidence="1 2">
    <name type="scientific">Aphis glycines</name>
    <name type="common">Soybean aphid</name>
    <dbReference type="NCBI Taxonomy" id="307491"/>
    <lineage>
        <taxon>Eukaryota</taxon>
        <taxon>Metazoa</taxon>
        <taxon>Ecdysozoa</taxon>
        <taxon>Arthropoda</taxon>
        <taxon>Hexapoda</taxon>
        <taxon>Insecta</taxon>
        <taxon>Pterygota</taxon>
        <taxon>Neoptera</taxon>
        <taxon>Paraneoptera</taxon>
        <taxon>Hemiptera</taxon>
        <taxon>Sternorrhyncha</taxon>
        <taxon>Aphidomorpha</taxon>
        <taxon>Aphidoidea</taxon>
        <taxon>Aphididae</taxon>
        <taxon>Aphidini</taxon>
        <taxon>Aphis</taxon>
        <taxon>Aphis</taxon>
    </lineage>
</organism>
<dbReference type="Proteomes" id="UP000475862">
    <property type="component" value="Unassembled WGS sequence"/>
</dbReference>